<protein>
    <recommendedName>
        <fullName evidence="1">DUF302 domain-containing protein</fullName>
    </recommendedName>
</protein>
<dbReference type="PIRSF" id="PIRSF021774">
    <property type="entry name" value="UCP021774"/>
    <property type="match status" value="1"/>
</dbReference>
<evidence type="ECO:0000313" key="3">
    <source>
        <dbReference type="Proteomes" id="UP000318626"/>
    </source>
</evidence>
<dbReference type="InterPro" id="IPR035923">
    <property type="entry name" value="TT1751-like_sf"/>
</dbReference>
<dbReference type="SUPFAM" id="SSF103247">
    <property type="entry name" value="TT1751-like"/>
    <property type="match status" value="1"/>
</dbReference>
<dbReference type="Proteomes" id="UP000318626">
    <property type="component" value="Chromosome"/>
</dbReference>
<dbReference type="AlphaFoldDB" id="A0A518C5Q3"/>
<evidence type="ECO:0000313" key="2">
    <source>
        <dbReference type="EMBL" id="QDU74541.1"/>
    </source>
</evidence>
<dbReference type="KEGG" id="bvo:Pan97_15500"/>
<accession>A0A518C5Q3</accession>
<dbReference type="Gene3D" id="3.30.310.70">
    <property type="entry name" value="TT1751-like domain"/>
    <property type="match status" value="1"/>
</dbReference>
<gene>
    <name evidence="2" type="ORF">Pan97_15500</name>
</gene>
<evidence type="ECO:0000259" key="1">
    <source>
        <dbReference type="Pfam" id="PF03625"/>
    </source>
</evidence>
<dbReference type="PANTHER" id="PTHR38342:SF1">
    <property type="entry name" value="SLR5037 PROTEIN"/>
    <property type="match status" value="1"/>
</dbReference>
<sequence>MLYVRESSNSFGQVCKKLHEAAAENKFGVLGVHDLKDKMQSKGVAFDHECRVFDVCNPGKAKTVLESDMSVSTALPCRISVYEEYGTVKVATLKPTDVLALFQRPDLEPVAREVEDAMVRMIDAACNA</sequence>
<dbReference type="EMBL" id="CP036289">
    <property type="protein sequence ID" value="QDU74541.1"/>
    <property type="molecule type" value="Genomic_DNA"/>
</dbReference>
<dbReference type="PANTHER" id="PTHR38342">
    <property type="entry name" value="SLR5037 PROTEIN"/>
    <property type="match status" value="1"/>
</dbReference>
<dbReference type="InterPro" id="IPR005180">
    <property type="entry name" value="DUF302"/>
</dbReference>
<dbReference type="Pfam" id="PF03625">
    <property type="entry name" value="DUF302"/>
    <property type="match status" value="1"/>
</dbReference>
<feature type="domain" description="DUF302" evidence="1">
    <location>
        <begin position="33"/>
        <end position="95"/>
    </location>
</feature>
<dbReference type="RefSeq" id="WP_144971493.1">
    <property type="nucleotide sequence ID" value="NZ_CP036289.1"/>
</dbReference>
<dbReference type="CDD" id="cd14797">
    <property type="entry name" value="DUF302"/>
    <property type="match status" value="1"/>
</dbReference>
<proteinExistence type="predicted"/>
<keyword evidence="3" id="KW-1185">Reference proteome</keyword>
<reference evidence="3" key="1">
    <citation type="submission" date="2019-02" db="EMBL/GenBank/DDBJ databases">
        <title>Deep-cultivation of Planctomycetes and their phenomic and genomic characterization uncovers novel biology.</title>
        <authorList>
            <person name="Wiegand S."/>
            <person name="Jogler M."/>
            <person name="Boedeker C."/>
            <person name="Pinto D."/>
            <person name="Vollmers J."/>
            <person name="Rivas-Marin E."/>
            <person name="Kohn T."/>
            <person name="Peeters S.H."/>
            <person name="Heuer A."/>
            <person name="Rast P."/>
            <person name="Oberbeckmann S."/>
            <person name="Bunk B."/>
            <person name="Jeske O."/>
            <person name="Meyerdierks A."/>
            <person name="Storesund J.E."/>
            <person name="Kallscheuer N."/>
            <person name="Luecker S."/>
            <person name="Lage O.M."/>
            <person name="Pohl T."/>
            <person name="Merkel B.J."/>
            <person name="Hornburger P."/>
            <person name="Mueller R.-W."/>
            <person name="Bruemmer F."/>
            <person name="Labrenz M."/>
            <person name="Spormann A.M."/>
            <person name="Op den Camp H."/>
            <person name="Overmann J."/>
            <person name="Amann R."/>
            <person name="Jetten M.S.M."/>
            <person name="Mascher T."/>
            <person name="Medema M.H."/>
            <person name="Devos D.P."/>
            <person name="Kaster A.-K."/>
            <person name="Ovreas L."/>
            <person name="Rohde M."/>
            <person name="Galperin M.Y."/>
            <person name="Jogler C."/>
        </authorList>
    </citation>
    <scope>NUCLEOTIDE SEQUENCE [LARGE SCALE GENOMIC DNA]</scope>
    <source>
        <strain evidence="3">Pan97</strain>
    </source>
</reference>
<organism evidence="2 3">
    <name type="scientific">Bremerella volcania</name>
    <dbReference type="NCBI Taxonomy" id="2527984"/>
    <lineage>
        <taxon>Bacteria</taxon>
        <taxon>Pseudomonadati</taxon>
        <taxon>Planctomycetota</taxon>
        <taxon>Planctomycetia</taxon>
        <taxon>Pirellulales</taxon>
        <taxon>Pirellulaceae</taxon>
        <taxon>Bremerella</taxon>
    </lineage>
</organism>
<name>A0A518C5Q3_9BACT</name>
<dbReference type="InterPro" id="IPR016796">
    <property type="entry name" value="UCP021774"/>
</dbReference>
<dbReference type="OrthoDB" id="9791067at2"/>